<dbReference type="Pfam" id="PF00172">
    <property type="entry name" value="Zn_clus"/>
    <property type="match status" value="1"/>
</dbReference>
<dbReference type="GO" id="GO:0008270">
    <property type="term" value="F:zinc ion binding"/>
    <property type="evidence" value="ECO:0007669"/>
    <property type="project" value="InterPro"/>
</dbReference>
<evidence type="ECO:0000256" key="3">
    <source>
        <dbReference type="ARBA" id="ARBA00023125"/>
    </source>
</evidence>
<dbReference type="GO" id="GO:0000981">
    <property type="term" value="F:DNA-binding transcription factor activity, RNA polymerase II-specific"/>
    <property type="evidence" value="ECO:0007669"/>
    <property type="project" value="InterPro"/>
</dbReference>
<keyword evidence="1" id="KW-0479">Metal-binding</keyword>
<dbReference type="PANTHER" id="PTHR47654">
    <property type="entry name" value="ZN(II)2CYS6 TRANSCRIPTION FACTOR (EUROFUNG)-RELATED"/>
    <property type="match status" value="1"/>
</dbReference>
<evidence type="ECO:0000256" key="4">
    <source>
        <dbReference type="ARBA" id="ARBA00023163"/>
    </source>
</evidence>
<organism evidence="8 9">
    <name type="scientific">Exophiala dermatitidis</name>
    <name type="common">Black yeast-like fungus</name>
    <name type="synonym">Wangiella dermatitidis</name>
    <dbReference type="NCBI Taxonomy" id="5970"/>
    <lineage>
        <taxon>Eukaryota</taxon>
        <taxon>Fungi</taxon>
        <taxon>Dikarya</taxon>
        <taxon>Ascomycota</taxon>
        <taxon>Pezizomycotina</taxon>
        <taxon>Eurotiomycetes</taxon>
        <taxon>Chaetothyriomycetidae</taxon>
        <taxon>Chaetothyriales</taxon>
        <taxon>Herpotrichiellaceae</taxon>
        <taxon>Exophiala</taxon>
    </lineage>
</organism>
<dbReference type="PANTHER" id="PTHR47654:SF5">
    <property type="entry name" value="TRANSCRIPTION FACTOR DOMAIN-CONTAINING PROTEIN"/>
    <property type="match status" value="1"/>
</dbReference>
<feature type="compositionally biased region" description="Basic and acidic residues" evidence="6">
    <location>
        <begin position="169"/>
        <end position="181"/>
    </location>
</feature>
<evidence type="ECO:0000313" key="9">
    <source>
        <dbReference type="Proteomes" id="UP001161757"/>
    </source>
</evidence>
<dbReference type="GO" id="GO:0003677">
    <property type="term" value="F:DNA binding"/>
    <property type="evidence" value="ECO:0007669"/>
    <property type="project" value="UniProtKB-KW"/>
</dbReference>
<sequence>MSSTSGKSATAGSSPLKRRRHQKEQDMSGKSSYDNVSDVKLRTSHACDRCRIMRTKCSGGERCSKCIKDGATCVYGDRKRERNKKDLAEAFDHIHALKVEQKKLVAALRSVTGTPDFRPEQHSDVLDLLTKYTSHDQSESGQDTSSQSRSTDGSSRHAENGAQSRARVSGKDAEQSGEHEAGSSAGSTGEKGELAQVIDLDGGCGATGFIGKMSEIAWIRRAFEMVRPEDEGHSSFNVDRSGSGPPSKKMRDCSYFIDDTDVLAVDEDNVNPYQWPSGDAALILTEAHFHAMQGTFQFVQREDFLQKLATFRRPSSSLPSWGERRWLAVANLVWAIGSRWLQATKLDQSIEIESHLVYYARARALGIDHRILIDHPDIERVQGIGLTAFYLLVNGSVTRAWNSLGHAIRHATALGLHLRVSDPDLSEADRECRARTWYSLYALEILLSEITGRPKAVSCAHVTIAIEVLKASQEEELESFYGPEVTAFFRHSKNTWLDFIRYGQRNVSQGMTGGAVPWRSLASVGQAVSSSHLPQRLYLCRLSDKIGVEMYSETSDDTWSGKQRKIGRLQTELRDWADNLPEELRMQSDVSVNKDPRVKIELSMYYHSLQMILHRACLCEVVIDNESTRSQEFNRSSARACVHAAMSMVAMLPDYPSAHEAFQLLPWWALLHYLAQATAVLLLEMSLNATHFKDDVNELTNHLRKAMAYVWCMAEGSLSAYRAWRILRRLLSDVQDKYPAFNMVDIPLDAPRPSTWSKEHESALGEAVG</sequence>
<evidence type="ECO:0000256" key="6">
    <source>
        <dbReference type="SAM" id="MobiDB-lite"/>
    </source>
</evidence>
<dbReference type="Pfam" id="PF04082">
    <property type="entry name" value="Fungal_trans"/>
    <property type="match status" value="1"/>
</dbReference>
<dbReference type="SMART" id="SM00906">
    <property type="entry name" value="Fungal_trans"/>
    <property type="match status" value="1"/>
</dbReference>
<proteinExistence type="predicted"/>
<dbReference type="InterPro" id="IPR007219">
    <property type="entry name" value="XnlR_reg_dom"/>
</dbReference>
<dbReference type="SUPFAM" id="SSF57701">
    <property type="entry name" value="Zn2/Cys6 DNA-binding domain"/>
    <property type="match status" value="1"/>
</dbReference>
<evidence type="ECO:0000256" key="5">
    <source>
        <dbReference type="ARBA" id="ARBA00023242"/>
    </source>
</evidence>
<dbReference type="Gene3D" id="4.10.240.10">
    <property type="entry name" value="Zn(2)-C6 fungal-type DNA-binding domain"/>
    <property type="match status" value="1"/>
</dbReference>
<keyword evidence="2" id="KW-0805">Transcription regulation</keyword>
<dbReference type="GO" id="GO:0006351">
    <property type="term" value="P:DNA-templated transcription"/>
    <property type="evidence" value="ECO:0007669"/>
    <property type="project" value="InterPro"/>
</dbReference>
<evidence type="ECO:0000256" key="1">
    <source>
        <dbReference type="ARBA" id="ARBA00022723"/>
    </source>
</evidence>
<feature type="domain" description="Zn(2)-C6 fungal-type" evidence="7">
    <location>
        <begin position="46"/>
        <end position="75"/>
    </location>
</feature>
<dbReference type="AlphaFoldDB" id="A0AAN6EQI6"/>
<feature type="compositionally biased region" description="Low complexity" evidence="6">
    <location>
        <begin position="1"/>
        <end position="14"/>
    </location>
</feature>
<comment type="caution">
    <text evidence="8">The sequence shown here is derived from an EMBL/GenBank/DDBJ whole genome shotgun (WGS) entry which is preliminary data.</text>
</comment>
<dbReference type="PROSITE" id="PS50048">
    <property type="entry name" value="ZN2_CY6_FUNGAL_2"/>
    <property type="match status" value="1"/>
</dbReference>
<keyword evidence="5" id="KW-0539">Nucleus</keyword>
<dbReference type="InterPro" id="IPR001138">
    <property type="entry name" value="Zn2Cys6_DnaBD"/>
</dbReference>
<evidence type="ECO:0000259" key="7">
    <source>
        <dbReference type="PROSITE" id="PS50048"/>
    </source>
</evidence>
<protein>
    <recommendedName>
        <fullName evidence="7">Zn(2)-C6 fungal-type domain-containing protein</fullName>
    </recommendedName>
</protein>
<name>A0AAN6EQI6_EXODE</name>
<feature type="compositionally biased region" description="Low complexity" evidence="6">
    <location>
        <begin position="140"/>
        <end position="153"/>
    </location>
</feature>
<feature type="region of interest" description="Disordered" evidence="6">
    <location>
        <begin position="1"/>
        <end position="36"/>
    </location>
</feature>
<reference evidence="8" key="1">
    <citation type="submission" date="2023-01" db="EMBL/GenBank/DDBJ databases">
        <title>Exophiala dermititidis isolated from Cystic Fibrosis Patient.</title>
        <authorList>
            <person name="Kurbessoian T."/>
            <person name="Crocker A."/>
            <person name="Murante D."/>
            <person name="Hogan D.A."/>
            <person name="Stajich J.E."/>
        </authorList>
    </citation>
    <scope>NUCLEOTIDE SEQUENCE</scope>
    <source>
        <strain evidence="8">Ex8</strain>
    </source>
</reference>
<evidence type="ECO:0000256" key="2">
    <source>
        <dbReference type="ARBA" id="ARBA00023015"/>
    </source>
</evidence>
<feature type="region of interest" description="Disordered" evidence="6">
    <location>
        <begin position="230"/>
        <end position="250"/>
    </location>
</feature>
<dbReference type="PROSITE" id="PS00463">
    <property type="entry name" value="ZN2_CY6_FUNGAL_1"/>
    <property type="match status" value="1"/>
</dbReference>
<dbReference type="InterPro" id="IPR053230">
    <property type="entry name" value="Trans_reg_galc"/>
</dbReference>
<keyword evidence="3" id="KW-0238">DNA-binding</keyword>
<dbReference type="Proteomes" id="UP001161757">
    <property type="component" value="Unassembled WGS sequence"/>
</dbReference>
<evidence type="ECO:0000313" key="8">
    <source>
        <dbReference type="EMBL" id="KAJ8989478.1"/>
    </source>
</evidence>
<dbReference type="InterPro" id="IPR036864">
    <property type="entry name" value="Zn2-C6_fun-type_DNA-bd_sf"/>
</dbReference>
<gene>
    <name evidence="8" type="ORF">HRR80_006714</name>
</gene>
<dbReference type="SMART" id="SM00066">
    <property type="entry name" value="GAL4"/>
    <property type="match status" value="1"/>
</dbReference>
<dbReference type="CDD" id="cd12148">
    <property type="entry name" value="fungal_TF_MHR"/>
    <property type="match status" value="1"/>
</dbReference>
<dbReference type="CDD" id="cd00067">
    <property type="entry name" value="GAL4"/>
    <property type="match status" value="1"/>
</dbReference>
<dbReference type="EMBL" id="JAJGCB010000014">
    <property type="protein sequence ID" value="KAJ8989478.1"/>
    <property type="molecule type" value="Genomic_DNA"/>
</dbReference>
<feature type="region of interest" description="Disordered" evidence="6">
    <location>
        <begin position="134"/>
        <end position="190"/>
    </location>
</feature>
<keyword evidence="4" id="KW-0804">Transcription</keyword>
<accession>A0AAN6EQI6</accession>